<name>A0ABW9W4H3_9BURK</name>
<dbReference type="PROSITE" id="PS50943">
    <property type="entry name" value="HTH_CROC1"/>
    <property type="match status" value="1"/>
</dbReference>
<dbReference type="SMART" id="SM00530">
    <property type="entry name" value="HTH_XRE"/>
    <property type="match status" value="1"/>
</dbReference>
<evidence type="ECO:0000259" key="1">
    <source>
        <dbReference type="PROSITE" id="PS50943"/>
    </source>
</evidence>
<organism evidence="2 3">
    <name type="scientific">Duganella levis</name>
    <dbReference type="NCBI Taxonomy" id="2692169"/>
    <lineage>
        <taxon>Bacteria</taxon>
        <taxon>Pseudomonadati</taxon>
        <taxon>Pseudomonadota</taxon>
        <taxon>Betaproteobacteria</taxon>
        <taxon>Burkholderiales</taxon>
        <taxon>Oxalobacteraceae</taxon>
        <taxon>Telluria group</taxon>
        <taxon>Duganella</taxon>
    </lineage>
</organism>
<comment type="caution">
    <text evidence="2">The sequence shown here is derived from an EMBL/GenBank/DDBJ whole genome shotgun (WGS) entry which is preliminary data.</text>
</comment>
<dbReference type="Gene3D" id="1.10.260.40">
    <property type="entry name" value="lambda repressor-like DNA-binding domains"/>
    <property type="match status" value="1"/>
</dbReference>
<dbReference type="Proteomes" id="UP000642144">
    <property type="component" value="Unassembled WGS sequence"/>
</dbReference>
<reference evidence="2 3" key="1">
    <citation type="submission" date="2019-12" db="EMBL/GenBank/DDBJ databases">
        <title>Novel species isolated from a subtropical stream in China.</title>
        <authorList>
            <person name="Lu H."/>
        </authorList>
    </citation>
    <scope>NUCLEOTIDE SEQUENCE [LARGE SCALE GENOMIC DNA]</scope>
    <source>
        <strain evidence="2 3">CY42W</strain>
    </source>
</reference>
<dbReference type="RefSeq" id="WP_161056717.1">
    <property type="nucleotide sequence ID" value="NZ_WWCT01000019.1"/>
</dbReference>
<keyword evidence="3" id="KW-1185">Reference proteome</keyword>
<sequence>MRINIVTQHSYGFRLRSLRKQRQKSMAWLAHQAQLSVSYISRLETGRRPIPSLSIRAAIASALDLSGAELQALESTLVEGYSAFEHAANMPGQVVIMVMNHSDAKQLLGLYPGSVTYVQLK</sequence>
<proteinExistence type="predicted"/>
<dbReference type="InterPro" id="IPR010982">
    <property type="entry name" value="Lambda_DNA-bd_dom_sf"/>
</dbReference>
<accession>A0ABW9W4H3</accession>
<feature type="domain" description="HTH cro/C1-type" evidence="1">
    <location>
        <begin position="15"/>
        <end position="70"/>
    </location>
</feature>
<evidence type="ECO:0000313" key="2">
    <source>
        <dbReference type="EMBL" id="MYN28931.1"/>
    </source>
</evidence>
<dbReference type="InterPro" id="IPR001387">
    <property type="entry name" value="Cro/C1-type_HTH"/>
</dbReference>
<dbReference type="EMBL" id="WWCT01000019">
    <property type="protein sequence ID" value="MYN28931.1"/>
    <property type="molecule type" value="Genomic_DNA"/>
</dbReference>
<protein>
    <submittedName>
        <fullName evidence="2">Helix-turn-helix domain-containing protein</fullName>
    </submittedName>
</protein>
<dbReference type="Pfam" id="PF13560">
    <property type="entry name" value="HTH_31"/>
    <property type="match status" value="1"/>
</dbReference>
<evidence type="ECO:0000313" key="3">
    <source>
        <dbReference type="Proteomes" id="UP000642144"/>
    </source>
</evidence>
<gene>
    <name evidence="2" type="ORF">GTP69_21235</name>
</gene>
<dbReference type="SUPFAM" id="SSF47413">
    <property type="entry name" value="lambda repressor-like DNA-binding domains"/>
    <property type="match status" value="1"/>
</dbReference>
<dbReference type="CDD" id="cd00093">
    <property type="entry name" value="HTH_XRE"/>
    <property type="match status" value="1"/>
</dbReference>